<evidence type="ECO:0000256" key="4">
    <source>
        <dbReference type="ARBA" id="ARBA00022801"/>
    </source>
</evidence>
<dbReference type="UniPathway" id="UPA00904">
    <property type="reaction ID" value="UER00871"/>
</dbReference>
<dbReference type="PANTHER" id="PTHR46832:SF1">
    <property type="entry name" value="5'-METHYLTHIOADENOSINE_S-ADENOSYLHOMOCYSTEINE NUCLEOSIDASE"/>
    <property type="match status" value="1"/>
</dbReference>
<dbReference type="PANTHER" id="PTHR46832">
    <property type="entry name" value="5'-METHYLTHIOADENOSINE/S-ADENOSYLHOMOCYSTEINE NUCLEOSIDASE"/>
    <property type="match status" value="1"/>
</dbReference>
<dbReference type="NCBIfam" id="TIGR01704">
    <property type="entry name" value="MTA_SAH-Nsdase"/>
    <property type="match status" value="1"/>
</dbReference>
<proteinExistence type="predicted"/>
<accession>A0A4R6XSM3</accession>
<comment type="pathway">
    <text evidence="1">Amino-acid biosynthesis; L-methionine biosynthesis via salvage pathway; S-methyl-5-thio-alpha-D-ribose 1-phosphate from S-methyl-5'-thioadenosine (hydrolase route): step 1/2.</text>
</comment>
<evidence type="ECO:0000313" key="8">
    <source>
        <dbReference type="Proteomes" id="UP000295724"/>
    </source>
</evidence>
<dbReference type="GO" id="GO:0008782">
    <property type="term" value="F:adenosylhomocysteine nucleosidase activity"/>
    <property type="evidence" value="ECO:0007669"/>
    <property type="project" value="UniProtKB-EC"/>
</dbReference>
<comment type="caution">
    <text evidence="7">The sequence shown here is derived from an EMBL/GenBank/DDBJ whole genome shotgun (WGS) entry which is preliminary data.</text>
</comment>
<dbReference type="EMBL" id="SNZB01000002">
    <property type="protein sequence ID" value="TDR22766.1"/>
    <property type="molecule type" value="Genomic_DNA"/>
</dbReference>
<dbReference type="AlphaFoldDB" id="A0A4R6XSM3"/>
<dbReference type="GO" id="GO:0019509">
    <property type="term" value="P:L-methionine salvage from methylthioadenosine"/>
    <property type="evidence" value="ECO:0007669"/>
    <property type="project" value="UniProtKB-UniPathway"/>
</dbReference>
<dbReference type="InterPro" id="IPR010049">
    <property type="entry name" value="MTA_SAH_Nsdase"/>
</dbReference>
<sequence>MSAGTHLKIGIIGAMHLECDFLRQQLKETTHKQYLDIKITLGSWSGHAVCLLESGIGKVNATLAAEWLAREFKPDLVINTGSAGGIKLGTHVGDFVFADKVCHHDVDVSPIGFEFGELPGLPVYYAVKDRWLKKLDQVATQLQDMHHIGTIATGESFIYRESQVAQIKQRFADVVACEMEAAAVAQVCYLHDIDFLILRNLSDVAGEEAQTSFNQYIEQAGRKSTELVLGLISQIN</sequence>
<evidence type="ECO:0000256" key="2">
    <source>
        <dbReference type="ARBA" id="ARBA00011974"/>
    </source>
</evidence>
<dbReference type="GO" id="GO:0019284">
    <property type="term" value="P:L-methionine salvage from S-adenosylmethionine"/>
    <property type="evidence" value="ECO:0007669"/>
    <property type="project" value="TreeGrafter"/>
</dbReference>
<name>A0A4R6XSM3_9GAMM</name>
<dbReference type="GO" id="GO:0009164">
    <property type="term" value="P:nucleoside catabolic process"/>
    <property type="evidence" value="ECO:0007669"/>
    <property type="project" value="InterPro"/>
</dbReference>
<keyword evidence="4" id="KW-0378">Hydrolase</keyword>
<keyword evidence="5" id="KW-0486">Methionine biosynthesis</keyword>
<dbReference type="SUPFAM" id="SSF53167">
    <property type="entry name" value="Purine and uridine phosphorylases"/>
    <property type="match status" value="1"/>
</dbReference>
<dbReference type="InterPro" id="IPR035994">
    <property type="entry name" value="Nucleoside_phosphorylase_sf"/>
</dbReference>
<dbReference type="NCBIfam" id="NF004079">
    <property type="entry name" value="PRK05584.1"/>
    <property type="match status" value="1"/>
</dbReference>
<evidence type="ECO:0000259" key="6">
    <source>
        <dbReference type="Pfam" id="PF01048"/>
    </source>
</evidence>
<evidence type="ECO:0000256" key="1">
    <source>
        <dbReference type="ARBA" id="ARBA00004945"/>
    </source>
</evidence>
<dbReference type="GO" id="GO:0005829">
    <property type="term" value="C:cytosol"/>
    <property type="evidence" value="ECO:0007669"/>
    <property type="project" value="TreeGrafter"/>
</dbReference>
<keyword evidence="3" id="KW-0028">Amino-acid biosynthesis</keyword>
<dbReference type="CDD" id="cd09008">
    <property type="entry name" value="MTAN"/>
    <property type="match status" value="1"/>
</dbReference>
<dbReference type="Pfam" id="PF01048">
    <property type="entry name" value="PNP_UDP_1"/>
    <property type="match status" value="1"/>
</dbReference>
<evidence type="ECO:0000256" key="5">
    <source>
        <dbReference type="ARBA" id="ARBA00023167"/>
    </source>
</evidence>
<dbReference type="InterPro" id="IPR000845">
    <property type="entry name" value="Nucleoside_phosphorylase_d"/>
</dbReference>
<feature type="domain" description="Nucleoside phosphorylase" evidence="6">
    <location>
        <begin position="8"/>
        <end position="232"/>
    </location>
</feature>
<dbReference type="Gene3D" id="3.40.50.1580">
    <property type="entry name" value="Nucleoside phosphorylase domain"/>
    <property type="match status" value="1"/>
</dbReference>
<protein>
    <recommendedName>
        <fullName evidence="2">adenosylhomocysteine nucleosidase</fullName>
        <ecNumber evidence="2">3.2.2.9</ecNumber>
    </recommendedName>
</protein>
<evidence type="ECO:0000313" key="7">
    <source>
        <dbReference type="EMBL" id="TDR22766.1"/>
    </source>
</evidence>
<dbReference type="GO" id="GO:0008930">
    <property type="term" value="F:methylthioadenosine nucleosidase activity"/>
    <property type="evidence" value="ECO:0007669"/>
    <property type="project" value="InterPro"/>
</dbReference>
<evidence type="ECO:0000256" key="3">
    <source>
        <dbReference type="ARBA" id="ARBA00022605"/>
    </source>
</evidence>
<dbReference type="EC" id="3.2.2.9" evidence="2"/>
<organism evidence="7 8">
    <name type="scientific">Marinicella litoralis</name>
    <dbReference type="NCBI Taxonomy" id="644220"/>
    <lineage>
        <taxon>Bacteria</taxon>
        <taxon>Pseudomonadati</taxon>
        <taxon>Pseudomonadota</taxon>
        <taxon>Gammaproteobacteria</taxon>
        <taxon>Lysobacterales</taxon>
        <taxon>Marinicellaceae</taxon>
        <taxon>Marinicella</taxon>
    </lineage>
</organism>
<reference evidence="7 8" key="1">
    <citation type="submission" date="2019-03" db="EMBL/GenBank/DDBJ databases">
        <title>Genomic Encyclopedia of Type Strains, Phase IV (KMG-IV): sequencing the most valuable type-strain genomes for metagenomic binning, comparative biology and taxonomic classification.</title>
        <authorList>
            <person name="Goeker M."/>
        </authorList>
    </citation>
    <scope>NUCLEOTIDE SEQUENCE [LARGE SCALE GENOMIC DNA]</scope>
    <source>
        <strain evidence="7 8">DSM 25488</strain>
    </source>
</reference>
<dbReference type="Proteomes" id="UP000295724">
    <property type="component" value="Unassembled WGS sequence"/>
</dbReference>
<keyword evidence="8" id="KW-1185">Reference proteome</keyword>
<gene>
    <name evidence="7" type="ORF">C8D91_1259</name>
</gene>
<dbReference type="OrthoDB" id="9792278at2"/>
<dbReference type="RefSeq" id="WP_099019383.1">
    <property type="nucleotide sequence ID" value="NZ_NIHB01000002.1"/>
</dbReference>